<dbReference type="EMBL" id="CP144700">
    <property type="protein sequence ID" value="WVZ23578.1"/>
    <property type="molecule type" value="Genomic_DNA"/>
</dbReference>
<keyword evidence="2" id="KW-1185">Reference proteome</keyword>
<proteinExistence type="predicted"/>
<evidence type="ECO:0000313" key="1">
    <source>
        <dbReference type="EMBL" id="WVZ23578.1"/>
    </source>
</evidence>
<dbReference type="AlphaFoldDB" id="A0AAQ3P8P5"/>
<gene>
    <name evidence="1" type="ORF">V8G54_002122</name>
</gene>
<organism evidence="1 2">
    <name type="scientific">Vigna mungo</name>
    <name type="common">Black gram</name>
    <name type="synonym">Phaseolus mungo</name>
    <dbReference type="NCBI Taxonomy" id="3915"/>
    <lineage>
        <taxon>Eukaryota</taxon>
        <taxon>Viridiplantae</taxon>
        <taxon>Streptophyta</taxon>
        <taxon>Embryophyta</taxon>
        <taxon>Tracheophyta</taxon>
        <taxon>Spermatophyta</taxon>
        <taxon>Magnoliopsida</taxon>
        <taxon>eudicotyledons</taxon>
        <taxon>Gunneridae</taxon>
        <taxon>Pentapetalae</taxon>
        <taxon>rosids</taxon>
        <taxon>fabids</taxon>
        <taxon>Fabales</taxon>
        <taxon>Fabaceae</taxon>
        <taxon>Papilionoideae</taxon>
        <taxon>50 kb inversion clade</taxon>
        <taxon>NPAAA clade</taxon>
        <taxon>indigoferoid/millettioid clade</taxon>
        <taxon>Phaseoleae</taxon>
        <taxon>Vigna</taxon>
    </lineage>
</organism>
<name>A0AAQ3P8P5_VIGMU</name>
<dbReference type="Proteomes" id="UP001374535">
    <property type="component" value="Chromosome 1"/>
</dbReference>
<evidence type="ECO:0000313" key="2">
    <source>
        <dbReference type="Proteomes" id="UP001374535"/>
    </source>
</evidence>
<protein>
    <submittedName>
        <fullName evidence="1">Uncharacterized protein</fullName>
    </submittedName>
</protein>
<reference evidence="1 2" key="1">
    <citation type="journal article" date="2023" name="Life. Sci Alliance">
        <title>Evolutionary insights into 3D genome organization and epigenetic landscape of Vigna mungo.</title>
        <authorList>
            <person name="Junaid A."/>
            <person name="Singh B."/>
            <person name="Bhatia S."/>
        </authorList>
    </citation>
    <scope>NUCLEOTIDE SEQUENCE [LARGE SCALE GENOMIC DNA]</scope>
    <source>
        <strain evidence="1">Urdbean</strain>
    </source>
</reference>
<accession>A0AAQ3P8P5</accession>
<sequence length="151" mass="16550">MATLCKTMVSMVKPGPNPYRTPHFNPSPVLNFPSSKDHLLISSSINNTHALDMFPYSFRTCFVALNLSGFNPSVPSICFRIAGPPGCATQNNEFQSLIPSGWKASSRLFSMLSPINLGTLSLRWKVSPTSRRCPSIAPSEFGRIVSDAETR</sequence>